<reference evidence="1 2" key="1">
    <citation type="submission" date="2018-05" db="EMBL/GenBank/DDBJ databases">
        <title>A metagenomic window into the 2 km-deep terrestrial subsurface aquifer revealed taxonomically and functionally diverse microbial community comprising novel uncultured bacterial lineages.</title>
        <authorList>
            <person name="Kadnikov V.V."/>
            <person name="Mardanov A.V."/>
            <person name="Beletsky A.V."/>
            <person name="Banks D."/>
            <person name="Pimenov N.V."/>
            <person name="Frank Y.A."/>
            <person name="Karnachuk O.V."/>
            <person name="Ravin N.V."/>
        </authorList>
    </citation>
    <scope>NUCLEOTIDE SEQUENCE [LARGE SCALE GENOMIC DNA]</scope>
    <source>
        <strain evidence="1">BY</strain>
    </source>
</reference>
<dbReference type="SUPFAM" id="SSF49899">
    <property type="entry name" value="Concanavalin A-like lectins/glucanases"/>
    <property type="match status" value="1"/>
</dbReference>
<evidence type="ECO:0000313" key="2">
    <source>
        <dbReference type="Proteomes" id="UP000262583"/>
    </source>
</evidence>
<dbReference type="EMBL" id="CP030759">
    <property type="protein sequence ID" value="AXA36333.1"/>
    <property type="molecule type" value="Genomic_DNA"/>
</dbReference>
<proteinExistence type="predicted"/>
<dbReference type="Pfam" id="PF13385">
    <property type="entry name" value="Laminin_G_3"/>
    <property type="match status" value="1"/>
</dbReference>
<protein>
    <submittedName>
        <fullName evidence="1">LamG domain protein jellyroll fold domain protein</fullName>
    </submittedName>
</protein>
<dbReference type="AlphaFoldDB" id="A0A2Z4Y7D1"/>
<evidence type="ECO:0000313" key="1">
    <source>
        <dbReference type="EMBL" id="AXA36333.1"/>
    </source>
</evidence>
<dbReference type="InterPro" id="IPR013320">
    <property type="entry name" value="ConA-like_dom_sf"/>
</dbReference>
<accession>A0A2Z4Y7D1</accession>
<dbReference type="Proteomes" id="UP000262583">
    <property type="component" value="Chromosome"/>
</dbReference>
<sequence>MAPGAVPTGSWQHVAATVFVSGSGNSGVTLYVNGLAVQTWFLMSPLGSVSNSVPLWIGYSTPSQQGLCEIAIDELELFKRALTQAEIAAIYNAGPAGKCRTTGRIWARVGPWCLDMAQVVFNVYDANQNLVLQGTPDPQTGAWLSPCTLDCTQTYTVVPVSTPPLPFTPPSWQLQATCCPGVPQMAASFGCP</sequence>
<organism evidence="1 2">
    <name type="scientific">Sumerlaea chitinivorans</name>
    <dbReference type="NCBI Taxonomy" id="2250252"/>
    <lineage>
        <taxon>Bacteria</taxon>
        <taxon>Candidatus Sumerlaeota</taxon>
        <taxon>Candidatus Sumerlaeia</taxon>
        <taxon>Candidatus Sumerlaeales</taxon>
        <taxon>Candidatus Sumerlaeaceae</taxon>
        <taxon>Candidatus Sumerlaea</taxon>
    </lineage>
</organism>
<dbReference type="Gene3D" id="2.60.120.200">
    <property type="match status" value="1"/>
</dbReference>
<dbReference type="KEGG" id="schv:BRCON_1556"/>
<name>A0A2Z4Y7D1_SUMC1</name>
<gene>
    <name evidence="1" type="ORF">BRCON_1556</name>
</gene>